<name>A0A7S3R848_DUNTE</name>
<dbReference type="AlphaFoldDB" id="A0A7S3R848"/>
<evidence type="ECO:0000256" key="1">
    <source>
        <dbReference type="SAM" id="MobiDB-lite"/>
    </source>
</evidence>
<evidence type="ECO:0000313" key="2">
    <source>
        <dbReference type="EMBL" id="CAE0505628.1"/>
    </source>
</evidence>
<feature type="region of interest" description="Disordered" evidence="1">
    <location>
        <begin position="1"/>
        <end position="21"/>
    </location>
</feature>
<protein>
    <submittedName>
        <fullName evidence="2">Uncharacterized protein</fullName>
    </submittedName>
</protein>
<sequence length="104" mass="11239">MTKSHLSLDFAASSRKSKASARTDSCAVSFKPLSCQLAVAYCRALSATSTVVTLDALDLPAYTENPPVYPNTFKHLNLLLLLLLLLNEGAAARHKRPTHALESL</sequence>
<dbReference type="EMBL" id="HBIP01033951">
    <property type="protein sequence ID" value="CAE0505628.1"/>
    <property type="molecule type" value="Transcribed_RNA"/>
</dbReference>
<reference evidence="2" key="1">
    <citation type="submission" date="2021-01" db="EMBL/GenBank/DDBJ databases">
        <authorList>
            <person name="Corre E."/>
            <person name="Pelletier E."/>
            <person name="Niang G."/>
            <person name="Scheremetjew M."/>
            <person name="Finn R."/>
            <person name="Kale V."/>
            <person name="Holt S."/>
            <person name="Cochrane G."/>
            <person name="Meng A."/>
            <person name="Brown T."/>
            <person name="Cohen L."/>
        </authorList>
    </citation>
    <scope>NUCLEOTIDE SEQUENCE</scope>
    <source>
        <strain evidence="2">CCMP1320</strain>
    </source>
</reference>
<gene>
    <name evidence="2" type="ORF">DTER00134_LOCUS20701</name>
</gene>
<proteinExistence type="predicted"/>
<organism evidence="2">
    <name type="scientific">Dunaliella tertiolecta</name>
    <name type="common">Green alga</name>
    <dbReference type="NCBI Taxonomy" id="3047"/>
    <lineage>
        <taxon>Eukaryota</taxon>
        <taxon>Viridiplantae</taxon>
        <taxon>Chlorophyta</taxon>
        <taxon>core chlorophytes</taxon>
        <taxon>Chlorophyceae</taxon>
        <taxon>CS clade</taxon>
        <taxon>Chlamydomonadales</taxon>
        <taxon>Dunaliellaceae</taxon>
        <taxon>Dunaliella</taxon>
    </lineage>
</organism>
<accession>A0A7S3R848</accession>